<dbReference type="PANTHER" id="PTHR33434:SF2">
    <property type="entry name" value="FATTY ACID-BINDING PROTEIN TM_1468"/>
    <property type="match status" value="1"/>
</dbReference>
<dbReference type="PANTHER" id="PTHR33434">
    <property type="entry name" value="DEGV DOMAIN-CONTAINING PROTEIN DR_1986-RELATED"/>
    <property type="match status" value="1"/>
</dbReference>
<dbReference type="AlphaFoldDB" id="M1LXC7"/>
<dbReference type="InterPro" id="IPR043168">
    <property type="entry name" value="DegV_C"/>
</dbReference>
<dbReference type="eggNOG" id="COG1307">
    <property type="taxonomic scope" value="Bacteria"/>
</dbReference>
<dbReference type="EMBL" id="CP004121">
    <property type="protein sequence ID" value="AGF57910.1"/>
    <property type="molecule type" value="Genomic_DNA"/>
</dbReference>
<reference evidence="2 3" key="1">
    <citation type="submission" date="2013-02" db="EMBL/GenBank/DDBJ databases">
        <title>Genome sequence of Clostridium saccharoperbutylacetonicum N1-4(HMT).</title>
        <authorList>
            <person name="Poehlein A."/>
            <person name="Daniel R."/>
        </authorList>
    </citation>
    <scope>NUCLEOTIDE SEQUENCE [LARGE SCALE GENOMIC DNA]</scope>
    <source>
        <strain evidence="3">N1-4(HMT)</strain>
    </source>
</reference>
<dbReference type="PATRIC" id="fig|931276.5.peg.4188"/>
<accession>M1LXC7</accession>
<evidence type="ECO:0008006" key="4">
    <source>
        <dbReference type="Google" id="ProtNLM"/>
    </source>
</evidence>
<dbReference type="InterPro" id="IPR003797">
    <property type="entry name" value="DegV"/>
</dbReference>
<dbReference type="Gene3D" id="3.30.1180.10">
    <property type="match status" value="1"/>
</dbReference>
<dbReference type="Gene3D" id="3.40.50.10170">
    <property type="match status" value="1"/>
</dbReference>
<dbReference type="PROSITE" id="PS51482">
    <property type="entry name" value="DEGV"/>
    <property type="match status" value="1"/>
</dbReference>
<sequence length="284" mass="31798">MEKYILVTESGTDLPEDLAKQHNIYVLPMHVVMDDVDYKDGAIQVTEIYDYHKRTKKIPTTSAVNPNEYEELFNKITEENPGCIIIHIGYSSKASCTYQNAIIGSAGMKNVLHVDSLNVSGGEAAIVLKAANLIENFSDIEPMDLVEKIEQYVKRARVSFIPGDLEYLKAGGRLSNASYLGATILQIKPVVEILDGKLVVTQKYRGSIKRVAEKYVNEYIDKWNMDREQIYFIYSLGLDEEIKKRVELIAKEKGFENINWIKTGCVISTHGGPGAIGVVGFLKV</sequence>
<dbReference type="STRING" id="36745.CLSAP_39090"/>
<organism evidence="2 3">
    <name type="scientific">Clostridium saccharoperbutylacetonicum N1-4(HMT)</name>
    <dbReference type="NCBI Taxonomy" id="931276"/>
    <lineage>
        <taxon>Bacteria</taxon>
        <taxon>Bacillati</taxon>
        <taxon>Bacillota</taxon>
        <taxon>Clostridia</taxon>
        <taxon>Eubacteriales</taxon>
        <taxon>Clostridiaceae</taxon>
        <taxon>Clostridium</taxon>
    </lineage>
</organism>
<dbReference type="KEGG" id="csr:Cspa_c41570"/>
<dbReference type="NCBIfam" id="TIGR00762">
    <property type="entry name" value="DegV"/>
    <property type="match status" value="1"/>
</dbReference>
<evidence type="ECO:0000313" key="2">
    <source>
        <dbReference type="EMBL" id="AGF57910.1"/>
    </source>
</evidence>
<dbReference type="RefSeq" id="WP_015394221.1">
    <property type="nucleotide sequence ID" value="NC_020291.1"/>
</dbReference>
<dbReference type="Pfam" id="PF02645">
    <property type="entry name" value="DegV"/>
    <property type="match status" value="1"/>
</dbReference>
<proteinExistence type="predicted"/>
<gene>
    <name evidence="2" type="ORF">Cspa_c41570</name>
</gene>
<dbReference type="InterPro" id="IPR050270">
    <property type="entry name" value="DegV_domain_contain"/>
</dbReference>
<dbReference type="GO" id="GO:0008289">
    <property type="term" value="F:lipid binding"/>
    <property type="evidence" value="ECO:0007669"/>
    <property type="project" value="UniProtKB-KW"/>
</dbReference>
<dbReference type="OrthoDB" id="9780216at2"/>
<dbReference type="Proteomes" id="UP000011728">
    <property type="component" value="Chromosome"/>
</dbReference>
<keyword evidence="3" id="KW-1185">Reference proteome</keyword>
<name>M1LXC7_9CLOT</name>
<evidence type="ECO:0000256" key="1">
    <source>
        <dbReference type="ARBA" id="ARBA00023121"/>
    </source>
</evidence>
<keyword evidence="1" id="KW-0446">Lipid-binding</keyword>
<evidence type="ECO:0000313" key="3">
    <source>
        <dbReference type="Proteomes" id="UP000011728"/>
    </source>
</evidence>
<dbReference type="SUPFAM" id="SSF82549">
    <property type="entry name" value="DAK1/DegV-like"/>
    <property type="match status" value="1"/>
</dbReference>
<protein>
    <recommendedName>
        <fullName evidence="4">DegV family protein</fullName>
    </recommendedName>
</protein>
<dbReference type="HOGENOM" id="CLU_048251_4_2_9"/>